<accession>A0A1G6AGB3</accession>
<dbReference type="Proteomes" id="UP000182508">
    <property type="component" value="Unassembled WGS sequence"/>
</dbReference>
<sequence length="104" mass="11878">MKNHVTHFFFESTGQYWGPLFNIFSDSDLTLVLANPQHIKNVPGRKKDMKDAKWIAQLGRCGLIATSYTSSSEVNSLVGYIPIDSVKHRLKTKFIIFYNEPTLN</sequence>
<protein>
    <submittedName>
        <fullName evidence="2">Transposase</fullName>
    </submittedName>
</protein>
<feature type="domain" description="Transposase IS110-like N-terminal" evidence="1">
    <location>
        <begin position="4"/>
        <end position="74"/>
    </location>
</feature>
<evidence type="ECO:0000313" key="3">
    <source>
        <dbReference type="Proteomes" id="UP000182508"/>
    </source>
</evidence>
<gene>
    <name evidence="2" type="ORF">SAMN02910293_00368</name>
</gene>
<proteinExistence type="predicted"/>
<organism evidence="2 3">
    <name type="scientific">Streptococcus henryi</name>
    <dbReference type="NCBI Taxonomy" id="439219"/>
    <lineage>
        <taxon>Bacteria</taxon>
        <taxon>Bacillati</taxon>
        <taxon>Bacillota</taxon>
        <taxon>Bacilli</taxon>
        <taxon>Lactobacillales</taxon>
        <taxon>Streptococcaceae</taxon>
        <taxon>Streptococcus</taxon>
    </lineage>
</organism>
<dbReference type="STRING" id="439219.SAMN02910293_00368"/>
<evidence type="ECO:0000259" key="1">
    <source>
        <dbReference type="Pfam" id="PF01548"/>
    </source>
</evidence>
<dbReference type="EMBL" id="FMXP01000004">
    <property type="protein sequence ID" value="SDB07380.1"/>
    <property type="molecule type" value="Genomic_DNA"/>
</dbReference>
<dbReference type="RefSeq" id="WP_176752511.1">
    <property type="nucleotide sequence ID" value="NZ_FMXP01000004.1"/>
</dbReference>
<dbReference type="GO" id="GO:0006313">
    <property type="term" value="P:DNA transposition"/>
    <property type="evidence" value="ECO:0007669"/>
    <property type="project" value="InterPro"/>
</dbReference>
<keyword evidence="3" id="KW-1185">Reference proteome</keyword>
<dbReference type="InterPro" id="IPR002525">
    <property type="entry name" value="Transp_IS110-like_N"/>
</dbReference>
<dbReference type="Pfam" id="PF01548">
    <property type="entry name" value="DEDD_Tnp_IS110"/>
    <property type="match status" value="1"/>
</dbReference>
<evidence type="ECO:0000313" key="2">
    <source>
        <dbReference type="EMBL" id="SDB07380.1"/>
    </source>
</evidence>
<dbReference type="AlphaFoldDB" id="A0A1G6AGB3"/>
<dbReference type="GO" id="GO:0003677">
    <property type="term" value="F:DNA binding"/>
    <property type="evidence" value="ECO:0007669"/>
    <property type="project" value="InterPro"/>
</dbReference>
<dbReference type="GO" id="GO:0004803">
    <property type="term" value="F:transposase activity"/>
    <property type="evidence" value="ECO:0007669"/>
    <property type="project" value="InterPro"/>
</dbReference>
<name>A0A1G6AGB3_9STRE</name>
<reference evidence="2 3" key="1">
    <citation type="submission" date="2016-10" db="EMBL/GenBank/DDBJ databases">
        <authorList>
            <person name="de Groot N.N."/>
        </authorList>
    </citation>
    <scope>NUCLEOTIDE SEQUENCE [LARGE SCALE GENOMIC DNA]</scope>
    <source>
        <strain evidence="2 3">A-4</strain>
    </source>
</reference>